<name>A0ABQ6S3J4_9BACT</name>
<dbReference type="RefSeq" id="WP_009596974.1">
    <property type="nucleotide sequence ID" value="NZ_CAKMWW010000005.1"/>
</dbReference>
<dbReference type="Proteomes" id="UP000324870">
    <property type="component" value="Unassembled WGS sequence"/>
</dbReference>
<sequence length="242" mass="26441">MLDFKGNAAALRTVTIVGEWAGGSFDDVLCGREYMNEEDANGNFFDGLLFTTADRKIGFGSYFCDMSKNQFGAYDTWGGFALSKNYSQTPTADGSPDYKGSHFSAWTKSGANNTATFALAYFNDYGAYDYNTPKIEFSERREVAHLYMANATVTGQSQSSLSDYWFKVSVTGYSGGVKGKTIEQVLISGKSIVSDWVKVDCSSLGAVDELRFGVMSNDVSGGFLNCPSYFCIDEIALVKQTK</sequence>
<protein>
    <submittedName>
        <fullName evidence="1">DUF4465 domain-containing protein</fullName>
    </submittedName>
</protein>
<comment type="caution">
    <text evidence="1">The sequence shown here is derived from an EMBL/GenBank/DDBJ whole genome shotgun (WGS) entry which is preliminary data.</text>
</comment>
<reference evidence="1 2" key="1">
    <citation type="journal article" date="2019" name="Nat. Med.">
        <title>A library of human gut bacterial isolates paired with longitudinal multiomics data enables mechanistic microbiome research.</title>
        <authorList>
            <person name="Poyet M."/>
            <person name="Groussin M."/>
            <person name="Gibbons S.M."/>
            <person name="Avila-Pacheco J."/>
            <person name="Jiang X."/>
            <person name="Kearney S.M."/>
            <person name="Perrotta A.R."/>
            <person name="Berdy B."/>
            <person name="Zhao S."/>
            <person name="Lieberman T.D."/>
            <person name="Swanson P.K."/>
            <person name="Smith M."/>
            <person name="Roesemann S."/>
            <person name="Alexander J.E."/>
            <person name="Rich S.A."/>
            <person name="Livny J."/>
            <person name="Vlamakis H."/>
            <person name="Clish C."/>
            <person name="Bullock K."/>
            <person name="Deik A."/>
            <person name="Scott J."/>
            <person name="Pierce K.A."/>
            <person name="Xavier R.J."/>
            <person name="Alm E.J."/>
        </authorList>
    </citation>
    <scope>NUCLEOTIDE SEQUENCE [LARGE SCALE GENOMIC DNA]</scope>
    <source>
        <strain evidence="1 2">BIOML-A1</strain>
    </source>
</reference>
<dbReference type="EMBL" id="VVND01000015">
    <property type="protein sequence ID" value="KAA3158862.1"/>
    <property type="molecule type" value="Genomic_DNA"/>
</dbReference>
<gene>
    <name evidence="1" type="ORF">F2A26_10000</name>
</gene>
<evidence type="ECO:0000313" key="1">
    <source>
        <dbReference type="EMBL" id="KAA3158862.1"/>
    </source>
</evidence>
<dbReference type="Gene3D" id="2.60.120.1350">
    <property type="entry name" value="Protein of unknown function DUF4465"/>
    <property type="match status" value="1"/>
</dbReference>
<dbReference type="Pfam" id="PF14717">
    <property type="entry name" value="DUF4465"/>
    <property type="match status" value="1"/>
</dbReference>
<keyword evidence="2" id="KW-1185">Reference proteome</keyword>
<dbReference type="InterPro" id="IPR027828">
    <property type="entry name" value="DUF4465"/>
</dbReference>
<accession>A0ABQ6S3J4</accession>
<organism evidence="1 2">
    <name type="scientific">Alistipes finegoldii</name>
    <dbReference type="NCBI Taxonomy" id="214856"/>
    <lineage>
        <taxon>Bacteria</taxon>
        <taxon>Pseudomonadati</taxon>
        <taxon>Bacteroidota</taxon>
        <taxon>Bacteroidia</taxon>
        <taxon>Bacteroidales</taxon>
        <taxon>Rikenellaceae</taxon>
        <taxon>Alistipes</taxon>
    </lineage>
</organism>
<proteinExistence type="predicted"/>
<evidence type="ECO:0000313" key="2">
    <source>
        <dbReference type="Proteomes" id="UP000324870"/>
    </source>
</evidence>